<evidence type="ECO:0000313" key="2">
    <source>
        <dbReference type="Proteomes" id="UP000824890"/>
    </source>
</evidence>
<organism evidence="1 2">
    <name type="scientific">Brassica napus</name>
    <name type="common">Rape</name>
    <dbReference type="NCBI Taxonomy" id="3708"/>
    <lineage>
        <taxon>Eukaryota</taxon>
        <taxon>Viridiplantae</taxon>
        <taxon>Streptophyta</taxon>
        <taxon>Embryophyta</taxon>
        <taxon>Tracheophyta</taxon>
        <taxon>Spermatophyta</taxon>
        <taxon>Magnoliopsida</taxon>
        <taxon>eudicotyledons</taxon>
        <taxon>Gunneridae</taxon>
        <taxon>Pentapetalae</taxon>
        <taxon>rosids</taxon>
        <taxon>malvids</taxon>
        <taxon>Brassicales</taxon>
        <taxon>Brassicaceae</taxon>
        <taxon>Brassiceae</taxon>
        <taxon>Brassica</taxon>
    </lineage>
</organism>
<protein>
    <submittedName>
        <fullName evidence="1">Uncharacterized protein</fullName>
    </submittedName>
</protein>
<reference evidence="1 2" key="1">
    <citation type="submission" date="2021-05" db="EMBL/GenBank/DDBJ databases">
        <title>Genome Assembly of Synthetic Allotetraploid Brassica napus Reveals Homoeologous Exchanges between Subgenomes.</title>
        <authorList>
            <person name="Davis J.T."/>
        </authorList>
    </citation>
    <scope>NUCLEOTIDE SEQUENCE [LARGE SCALE GENOMIC DNA]</scope>
    <source>
        <strain evidence="2">cv. Da-Ae</strain>
        <tissue evidence="1">Seedling</tissue>
    </source>
</reference>
<dbReference type="EMBL" id="JAGKQM010000016">
    <property type="protein sequence ID" value="KAH0874354.1"/>
    <property type="molecule type" value="Genomic_DNA"/>
</dbReference>
<sequence>MAMRLYNFYNPNNNPIETLRHRSDTTPTFILQARDCFKRNSCRVTTVNSGYKALEFLGLRQGIESNDSIALSSSPREVEVNFTITDYCMSGMAGCDLLKKVKVFVMIHLRL</sequence>
<dbReference type="Gene3D" id="3.40.50.2300">
    <property type="match status" value="1"/>
</dbReference>
<keyword evidence="2" id="KW-1185">Reference proteome</keyword>
<name>A0ABQ7Z2E8_BRANA</name>
<comment type="caution">
    <text evidence="1">The sequence shown here is derived from an EMBL/GenBank/DDBJ whole genome shotgun (WGS) entry which is preliminary data.</text>
</comment>
<proteinExistence type="predicted"/>
<gene>
    <name evidence="1" type="ORF">HID58_071716</name>
</gene>
<evidence type="ECO:0000313" key="1">
    <source>
        <dbReference type="EMBL" id="KAH0874354.1"/>
    </source>
</evidence>
<dbReference type="Proteomes" id="UP000824890">
    <property type="component" value="Unassembled WGS sequence"/>
</dbReference>
<accession>A0ABQ7Z2E8</accession>